<evidence type="ECO:0000256" key="1">
    <source>
        <dbReference type="SAM" id="MobiDB-lite"/>
    </source>
</evidence>
<feature type="region of interest" description="Disordered" evidence="1">
    <location>
        <begin position="1"/>
        <end position="34"/>
    </location>
</feature>
<proteinExistence type="predicted"/>
<accession>A0A852W0D3</accession>
<comment type="caution">
    <text evidence="2">The sequence shown here is derived from an EMBL/GenBank/DDBJ whole genome shotgun (WGS) entry which is preliminary data.</text>
</comment>
<sequence>MHDRDRPGTPWTSGGPRPGPRPSSDGTAHSDPDGLDVAATALDRVAEDLTGDAALVGPAVPVPGFAAGTAAAAWEDAMVRAVREHAGHTASTASALRAAAAAWRAADDDAAVAFAGRAS</sequence>
<keyword evidence="3" id="KW-1185">Reference proteome</keyword>
<dbReference type="RefSeq" id="WP_179760538.1">
    <property type="nucleotide sequence ID" value="NZ_BAAAJZ010000008.1"/>
</dbReference>
<name>A0A852W0D3_PSEA5</name>
<dbReference type="Proteomes" id="UP000549695">
    <property type="component" value="Unassembled WGS sequence"/>
</dbReference>
<dbReference type="GeneID" id="98051040"/>
<reference evidence="2 3" key="1">
    <citation type="submission" date="2020-07" db="EMBL/GenBank/DDBJ databases">
        <title>Sequencing the genomes of 1000 actinobacteria strains.</title>
        <authorList>
            <person name="Klenk H.-P."/>
        </authorList>
    </citation>
    <scope>NUCLEOTIDE SEQUENCE [LARGE SCALE GENOMIC DNA]</scope>
    <source>
        <strain evidence="2 3">DSM 44749</strain>
    </source>
</reference>
<protein>
    <submittedName>
        <fullName evidence="2">Uncharacterized protein involved in copper resistance</fullName>
    </submittedName>
</protein>
<dbReference type="AlphaFoldDB" id="A0A852W0D3"/>
<dbReference type="EMBL" id="JACCCZ010000001">
    <property type="protein sequence ID" value="NYG00951.1"/>
    <property type="molecule type" value="Genomic_DNA"/>
</dbReference>
<evidence type="ECO:0000313" key="3">
    <source>
        <dbReference type="Proteomes" id="UP000549695"/>
    </source>
</evidence>
<evidence type="ECO:0000313" key="2">
    <source>
        <dbReference type="EMBL" id="NYG00951.1"/>
    </source>
</evidence>
<gene>
    <name evidence="2" type="ORF">HDA37_001236</name>
</gene>
<organism evidence="2 3">
    <name type="scientific">Pseudonocardia alni</name>
    <name type="common">Amycolata alni</name>
    <dbReference type="NCBI Taxonomy" id="33907"/>
    <lineage>
        <taxon>Bacteria</taxon>
        <taxon>Bacillati</taxon>
        <taxon>Actinomycetota</taxon>
        <taxon>Actinomycetes</taxon>
        <taxon>Pseudonocardiales</taxon>
        <taxon>Pseudonocardiaceae</taxon>
        <taxon>Pseudonocardia</taxon>
    </lineage>
</organism>